<protein>
    <submittedName>
        <fullName evidence="2">Uncharacterized protein</fullName>
    </submittedName>
</protein>
<sequence>MEQPPRRTTPRSAPRGKSAAASTSKAPRSLSGSPLRPGYTYRAVSGSTSRTPRLTGAYTSRAYAGASSSRSAGGPSSGLIRQAVPVPHEEHEVEVVYTGLPCTCKNCGITFGSYHDYYCHLVYAAIHQAPPLDLTLKLATTCQLPKVDLELRLRPADQSQ</sequence>
<organism evidence="2 3">
    <name type="scientific">Daucus carota subsp. sativus</name>
    <name type="common">Carrot</name>
    <dbReference type="NCBI Taxonomy" id="79200"/>
    <lineage>
        <taxon>Eukaryota</taxon>
        <taxon>Viridiplantae</taxon>
        <taxon>Streptophyta</taxon>
        <taxon>Embryophyta</taxon>
        <taxon>Tracheophyta</taxon>
        <taxon>Spermatophyta</taxon>
        <taxon>Magnoliopsida</taxon>
        <taxon>eudicotyledons</taxon>
        <taxon>Gunneridae</taxon>
        <taxon>Pentapetalae</taxon>
        <taxon>asterids</taxon>
        <taxon>campanulids</taxon>
        <taxon>Apiales</taxon>
        <taxon>Apiaceae</taxon>
        <taxon>Apioideae</taxon>
        <taxon>Scandiceae</taxon>
        <taxon>Daucinae</taxon>
        <taxon>Daucus</taxon>
        <taxon>Daucus sect. Daucus</taxon>
    </lineage>
</organism>
<evidence type="ECO:0000313" key="3">
    <source>
        <dbReference type="Proteomes" id="UP000077755"/>
    </source>
</evidence>
<feature type="region of interest" description="Disordered" evidence="1">
    <location>
        <begin position="1"/>
        <end position="80"/>
    </location>
</feature>
<evidence type="ECO:0000313" key="2">
    <source>
        <dbReference type="EMBL" id="WOG94346.1"/>
    </source>
</evidence>
<reference evidence="2" key="2">
    <citation type="submission" date="2022-03" db="EMBL/GenBank/DDBJ databases">
        <title>Draft title - Genomic analysis of global carrot germplasm unveils the trajectory of domestication and the origin of high carotenoid orange carrot.</title>
        <authorList>
            <person name="Iorizzo M."/>
            <person name="Ellison S."/>
            <person name="Senalik D."/>
            <person name="Macko-Podgorni A."/>
            <person name="Grzebelus D."/>
            <person name="Bostan H."/>
            <person name="Rolling W."/>
            <person name="Curaba J."/>
            <person name="Simon P."/>
        </authorList>
    </citation>
    <scope>NUCLEOTIDE SEQUENCE</scope>
    <source>
        <tissue evidence="2">Leaf</tissue>
    </source>
</reference>
<proteinExistence type="predicted"/>
<dbReference type="AlphaFoldDB" id="A0A169WEB9"/>
<gene>
    <name evidence="2" type="ORF">DCAR_0313639</name>
</gene>
<accession>A0A169WEB9</accession>
<dbReference type="Proteomes" id="UP000077755">
    <property type="component" value="Chromosome 3"/>
</dbReference>
<reference evidence="2" key="1">
    <citation type="journal article" date="2016" name="Nat. Genet.">
        <title>A high-quality carrot genome assembly provides new insights into carotenoid accumulation and asterid genome evolution.</title>
        <authorList>
            <person name="Iorizzo M."/>
            <person name="Ellison S."/>
            <person name="Senalik D."/>
            <person name="Zeng P."/>
            <person name="Satapoomin P."/>
            <person name="Huang J."/>
            <person name="Bowman M."/>
            <person name="Iovene M."/>
            <person name="Sanseverino W."/>
            <person name="Cavagnaro P."/>
            <person name="Yildiz M."/>
            <person name="Macko-Podgorni A."/>
            <person name="Moranska E."/>
            <person name="Grzebelus E."/>
            <person name="Grzebelus D."/>
            <person name="Ashrafi H."/>
            <person name="Zheng Z."/>
            <person name="Cheng S."/>
            <person name="Spooner D."/>
            <person name="Van Deynze A."/>
            <person name="Simon P."/>
        </authorList>
    </citation>
    <scope>NUCLEOTIDE SEQUENCE</scope>
    <source>
        <tissue evidence="2">Leaf</tissue>
    </source>
</reference>
<feature type="compositionally biased region" description="Low complexity" evidence="1">
    <location>
        <begin position="55"/>
        <end position="78"/>
    </location>
</feature>
<feature type="compositionally biased region" description="Polar residues" evidence="1">
    <location>
        <begin position="20"/>
        <end position="32"/>
    </location>
</feature>
<keyword evidence="3" id="KW-1185">Reference proteome</keyword>
<name>A0A169WEB9_DAUCS</name>
<dbReference type="EMBL" id="CP093345">
    <property type="protein sequence ID" value="WOG94346.1"/>
    <property type="molecule type" value="Genomic_DNA"/>
</dbReference>
<dbReference type="Gramene" id="KZN03804">
    <property type="protein sequence ID" value="KZN03804"/>
    <property type="gene ID" value="DCAR_012560"/>
</dbReference>
<evidence type="ECO:0000256" key="1">
    <source>
        <dbReference type="SAM" id="MobiDB-lite"/>
    </source>
</evidence>